<dbReference type="RefSeq" id="WP_057648622.1">
    <property type="nucleotide sequence ID" value="NZ_LLXU01000120.1"/>
</dbReference>
<dbReference type="InterPro" id="IPR036680">
    <property type="entry name" value="SPOR-like_sf"/>
</dbReference>
<protein>
    <recommendedName>
        <fullName evidence="1">SPOR domain-containing protein</fullName>
    </recommendedName>
</protein>
<dbReference type="STRING" id="676599.ARC20_01785"/>
<dbReference type="PROSITE" id="PS51724">
    <property type="entry name" value="SPOR"/>
    <property type="match status" value="1"/>
</dbReference>
<dbReference type="InterPro" id="IPR007730">
    <property type="entry name" value="SPOR-like_dom"/>
</dbReference>
<name>A0A0Q9ZZS4_9GAMM</name>
<dbReference type="Proteomes" id="UP000051802">
    <property type="component" value="Unassembled WGS sequence"/>
</dbReference>
<dbReference type="AlphaFoldDB" id="A0A0Q9ZZS4"/>
<gene>
    <name evidence="2" type="ORF">ARC20_01785</name>
</gene>
<evidence type="ECO:0000313" key="2">
    <source>
        <dbReference type="EMBL" id="KRG38413.1"/>
    </source>
</evidence>
<keyword evidence="3" id="KW-1185">Reference proteome</keyword>
<organism evidence="2 3">
    <name type="scientific">Stenotrophomonas panacihumi</name>
    <dbReference type="NCBI Taxonomy" id="676599"/>
    <lineage>
        <taxon>Bacteria</taxon>
        <taxon>Pseudomonadati</taxon>
        <taxon>Pseudomonadota</taxon>
        <taxon>Gammaproteobacteria</taxon>
        <taxon>Lysobacterales</taxon>
        <taxon>Lysobacteraceae</taxon>
        <taxon>Stenotrophomonas</taxon>
    </lineage>
</organism>
<dbReference type="GO" id="GO:0042834">
    <property type="term" value="F:peptidoglycan binding"/>
    <property type="evidence" value="ECO:0007669"/>
    <property type="project" value="InterPro"/>
</dbReference>
<reference evidence="2 3" key="1">
    <citation type="submission" date="2015-10" db="EMBL/GenBank/DDBJ databases">
        <title>Genome sequencing and analysis of members of genus Stenotrophomonas.</title>
        <authorList>
            <person name="Patil P.P."/>
            <person name="Midha S."/>
            <person name="Patil P.B."/>
        </authorList>
    </citation>
    <scope>NUCLEOTIDE SEQUENCE [LARGE SCALE GENOMIC DNA]</scope>
    <source>
        <strain evidence="2 3">JCM 16536</strain>
    </source>
</reference>
<dbReference type="EMBL" id="LLXU01000120">
    <property type="protein sequence ID" value="KRG38413.1"/>
    <property type="molecule type" value="Genomic_DNA"/>
</dbReference>
<evidence type="ECO:0000259" key="1">
    <source>
        <dbReference type="PROSITE" id="PS51724"/>
    </source>
</evidence>
<proteinExistence type="predicted"/>
<dbReference type="Pfam" id="PF05036">
    <property type="entry name" value="SPOR"/>
    <property type="match status" value="1"/>
</dbReference>
<evidence type="ECO:0000313" key="3">
    <source>
        <dbReference type="Proteomes" id="UP000051802"/>
    </source>
</evidence>
<feature type="domain" description="SPOR" evidence="1">
    <location>
        <begin position="111"/>
        <end position="186"/>
    </location>
</feature>
<dbReference type="Gene3D" id="3.30.70.1070">
    <property type="entry name" value="Sporulation related repeat"/>
    <property type="match status" value="1"/>
</dbReference>
<sequence length="224" mass="23088">MYVRALIVVLAILNAGVALWWATRPAASPPAPPPAVSGGVASLQQIDPPRVQAAAAPAAPTPQAAAAPAKPVVPSPAERCLRLGPFPNQAAAEAARNAAGEALRTPRVREVAEASSFKVMLTGVGDREAAQAAVAKIKAAGLSDYYIVGNGTQNDIALGQYRSREGAERRQSELAAAGFRAEVVPSGGATGSRWWIEARAGADEARLRALSVLGQRSLDCAALR</sequence>
<accession>A0A0Q9ZZS4</accession>
<comment type="caution">
    <text evidence="2">The sequence shown here is derived from an EMBL/GenBank/DDBJ whole genome shotgun (WGS) entry which is preliminary data.</text>
</comment>
<dbReference type="OrthoDB" id="5986009at2"/>
<dbReference type="SUPFAM" id="SSF110997">
    <property type="entry name" value="Sporulation related repeat"/>
    <property type="match status" value="1"/>
</dbReference>